<dbReference type="EMBL" id="LT629745">
    <property type="protein sequence ID" value="SDS36344.1"/>
    <property type="molecule type" value="Genomic_DNA"/>
</dbReference>
<evidence type="ECO:0000313" key="1">
    <source>
        <dbReference type="EMBL" id="SDS36344.1"/>
    </source>
</evidence>
<organism evidence="1 2">
    <name type="scientific">Christiangramia echinicola</name>
    <dbReference type="NCBI Taxonomy" id="279359"/>
    <lineage>
        <taxon>Bacteria</taxon>
        <taxon>Pseudomonadati</taxon>
        <taxon>Bacteroidota</taxon>
        <taxon>Flavobacteriia</taxon>
        <taxon>Flavobacteriales</taxon>
        <taxon>Flavobacteriaceae</taxon>
        <taxon>Christiangramia</taxon>
    </lineage>
</organism>
<dbReference type="RefSeq" id="WP_089663500.1">
    <property type="nucleotide sequence ID" value="NZ_LT629745.1"/>
</dbReference>
<reference evidence="1 2" key="1">
    <citation type="submission" date="2016-10" db="EMBL/GenBank/DDBJ databases">
        <authorList>
            <person name="Varghese N."/>
            <person name="Submissions S."/>
        </authorList>
    </citation>
    <scope>NUCLEOTIDE SEQUENCE [LARGE SCALE GENOMIC DNA]</scope>
    <source>
        <strain evidence="1 2">Mar_2010_102</strain>
    </source>
</reference>
<keyword evidence="2" id="KW-1185">Reference proteome</keyword>
<evidence type="ECO:0000313" key="2">
    <source>
        <dbReference type="Proteomes" id="UP000198858"/>
    </source>
</evidence>
<proteinExistence type="predicted"/>
<accession>A0A1H1RKU6</accession>
<dbReference type="AlphaFoldDB" id="A0A1H1RKU6"/>
<gene>
    <name evidence="1" type="ORF">SAMN04488552_2933</name>
</gene>
<protein>
    <submittedName>
        <fullName evidence="1">Uncharacterized protein</fullName>
    </submittedName>
</protein>
<sequence length="111" mass="12417">MDRLTIPVAEIELKTGAHFDLAEIYDSNNQSDLYIIPSDNQRYIYPAKEVPKLPKGQMLPCIVLAGDAELTGYKAQCVDDGAGNNYLVELISEDGMLIEYTQEQIKEFSKS</sequence>
<name>A0A1H1RKU6_9FLAO</name>
<dbReference type="Proteomes" id="UP000198858">
    <property type="component" value="Chromosome I"/>
</dbReference>